<accession>A0A1G7LGP5</accession>
<dbReference type="Proteomes" id="UP000182114">
    <property type="component" value="Unassembled WGS sequence"/>
</dbReference>
<organism evidence="2 3">
    <name type="scientific">Cellulophaga baltica</name>
    <dbReference type="NCBI Taxonomy" id="76594"/>
    <lineage>
        <taxon>Bacteria</taxon>
        <taxon>Pseudomonadati</taxon>
        <taxon>Bacteroidota</taxon>
        <taxon>Flavobacteriia</taxon>
        <taxon>Flavobacteriales</taxon>
        <taxon>Flavobacteriaceae</taxon>
        <taxon>Cellulophaga</taxon>
    </lineage>
</organism>
<evidence type="ECO:0000256" key="1">
    <source>
        <dbReference type="SAM" id="SignalP"/>
    </source>
</evidence>
<dbReference type="PROSITE" id="PS51257">
    <property type="entry name" value="PROKAR_LIPOPROTEIN"/>
    <property type="match status" value="1"/>
</dbReference>
<keyword evidence="1" id="KW-0732">Signal</keyword>
<dbReference type="eggNOG" id="ENOG50311E5">
    <property type="taxonomic scope" value="Bacteria"/>
</dbReference>
<reference evidence="3" key="1">
    <citation type="submission" date="2016-10" db="EMBL/GenBank/DDBJ databases">
        <authorList>
            <person name="Varghese N."/>
            <person name="Submissions S."/>
        </authorList>
    </citation>
    <scope>NUCLEOTIDE SEQUENCE [LARGE SCALE GENOMIC DNA]</scope>
    <source>
        <strain evidence="3">DSM 24729</strain>
    </source>
</reference>
<feature type="chain" id="PRO_5010353707" description="Lipoprotein" evidence="1">
    <location>
        <begin position="22"/>
        <end position="206"/>
    </location>
</feature>
<evidence type="ECO:0008006" key="4">
    <source>
        <dbReference type="Google" id="ProtNLM"/>
    </source>
</evidence>
<sequence length="206" mass="23565">MIKKTLLLSCLALAFSCNEQAPKQNIPLKSVQEELNKRDKALEKLAALEALGPQNNFSYKNEVSPEIKAIIDIYEQIDYAFWQEHPGFKLNVVNGNEHLTVYNSAESIPILIAVKNEDETTKNDFEIYMSETMETILVIEKESPKDEALAKIENHFYFKNNTLIKKISNQNYSTEISASTLEKEEKRIKIACTHHVDKALIELMKS</sequence>
<gene>
    <name evidence="2" type="ORF">SAMN04487992_1188</name>
</gene>
<dbReference type="EMBL" id="FNBD01000018">
    <property type="protein sequence ID" value="SDF48546.1"/>
    <property type="molecule type" value="Genomic_DNA"/>
</dbReference>
<evidence type="ECO:0000313" key="2">
    <source>
        <dbReference type="EMBL" id="SDF48546.1"/>
    </source>
</evidence>
<proteinExistence type="predicted"/>
<dbReference type="RefSeq" id="WP_074539436.1">
    <property type="nucleotide sequence ID" value="NZ_FNBD01000018.1"/>
</dbReference>
<dbReference type="AlphaFoldDB" id="A0A1G7LGP5"/>
<protein>
    <recommendedName>
        <fullName evidence="4">Lipoprotein</fullName>
    </recommendedName>
</protein>
<name>A0A1G7LGP5_9FLAO</name>
<keyword evidence="3" id="KW-1185">Reference proteome</keyword>
<feature type="signal peptide" evidence="1">
    <location>
        <begin position="1"/>
        <end position="21"/>
    </location>
</feature>
<evidence type="ECO:0000313" key="3">
    <source>
        <dbReference type="Proteomes" id="UP000182114"/>
    </source>
</evidence>